<protein>
    <submittedName>
        <fullName evidence="1">Uncharacterized protein</fullName>
    </submittedName>
</protein>
<dbReference type="EMBL" id="JBJKBG010000006">
    <property type="protein sequence ID" value="KAL3737305.1"/>
    <property type="molecule type" value="Genomic_DNA"/>
</dbReference>
<sequence length="604" mass="68295">MGVTCMEVDTDREKQLERPLKRRCLRDPIETHTSLQNGALESAPQRTDGVDSSEDDEYLNFLETYHDNYGSVPSKAYRYGSSSGSDDLVDPQYKIFFESLRVTRKSYELEVQVDVGTSILLKYDIEDQPHEGLNLEYLKSRTLKNTAETMKSLRNAVGREKDKVVAVRRKENDKEKRIPRNLSGREESLQTIKAAATSKGNCNLDKRNIEAQPADLGCNQAIKRFPGVLCPKVQQAPKHEEETCNESYPALLNSAKDDGNIPEFISDNGKQTTNAATTNKGNCNFDKRKMEARPTNLGSHQAIRQSPRVLRPEFQKAPEHEEHTCNESYLALLNGAKNVSYILESKSDNGKQNTKAAAASKRNCSLDKRTIDAQPTNLGSTQATRWSPKVLRPEVQQAPEHEEETWDESYLAVLSCAKEDGSIIEFTSANGKQTTNAATTNKGNCNFDKRKMEARPSNLGSNQAIRQSPRITVDSKHFADDPGSSSGTVFRKKLMGVLKMPYDVKEHEDLSRRVRHKRQKTVEKSLRQGRDFTSSLRQRCKSYLELHKDLATELKLVRADRPRNLNLLRGFFFWLENVPQEGAFKPWLDPSCLKVLPAQAIRRV</sequence>
<keyword evidence="2" id="KW-1185">Reference proteome</keyword>
<comment type="caution">
    <text evidence="1">The sequence shown here is derived from an EMBL/GenBank/DDBJ whole genome shotgun (WGS) entry which is preliminary data.</text>
</comment>
<proteinExistence type="predicted"/>
<name>A0ABD3KBQ4_EUCGL</name>
<evidence type="ECO:0000313" key="1">
    <source>
        <dbReference type="EMBL" id="KAL3737305.1"/>
    </source>
</evidence>
<organism evidence="1 2">
    <name type="scientific">Eucalyptus globulus</name>
    <name type="common">Tasmanian blue gum</name>
    <dbReference type="NCBI Taxonomy" id="34317"/>
    <lineage>
        <taxon>Eukaryota</taxon>
        <taxon>Viridiplantae</taxon>
        <taxon>Streptophyta</taxon>
        <taxon>Embryophyta</taxon>
        <taxon>Tracheophyta</taxon>
        <taxon>Spermatophyta</taxon>
        <taxon>Magnoliopsida</taxon>
        <taxon>eudicotyledons</taxon>
        <taxon>Gunneridae</taxon>
        <taxon>Pentapetalae</taxon>
        <taxon>rosids</taxon>
        <taxon>malvids</taxon>
        <taxon>Myrtales</taxon>
        <taxon>Myrtaceae</taxon>
        <taxon>Myrtoideae</taxon>
        <taxon>Eucalypteae</taxon>
        <taxon>Eucalyptus</taxon>
    </lineage>
</organism>
<dbReference type="AlphaFoldDB" id="A0ABD3KBQ4"/>
<dbReference type="PANTHER" id="PTHR34194:SF2">
    <property type="entry name" value="F14J8.16 PROTEIN"/>
    <property type="match status" value="1"/>
</dbReference>
<accession>A0ABD3KBQ4</accession>
<gene>
    <name evidence="1" type="ORF">ACJRO7_026125</name>
</gene>
<evidence type="ECO:0000313" key="2">
    <source>
        <dbReference type="Proteomes" id="UP001634007"/>
    </source>
</evidence>
<dbReference type="Proteomes" id="UP001634007">
    <property type="component" value="Unassembled WGS sequence"/>
</dbReference>
<dbReference type="PANTHER" id="PTHR34194">
    <property type="entry name" value="F14J8.16 PROTEIN"/>
    <property type="match status" value="1"/>
</dbReference>
<reference evidence="1 2" key="1">
    <citation type="submission" date="2024-11" db="EMBL/GenBank/DDBJ databases">
        <title>Chromosome-level genome assembly of Eucalyptus globulus Labill. provides insights into its genome evolution.</title>
        <authorList>
            <person name="Li X."/>
        </authorList>
    </citation>
    <scope>NUCLEOTIDE SEQUENCE [LARGE SCALE GENOMIC DNA]</scope>
    <source>
        <strain evidence="1">CL2024</strain>
        <tissue evidence="1">Fresh tender leaves</tissue>
    </source>
</reference>